<dbReference type="InterPro" id="IPR019392">
    <property type="entry name" value="Miga"/>
</dbReference>
<dbReference type="Pfam" id="PF10265">
    <property type="entry name" value="Miga"/>
    <property type="match status" value="1"/>
</dbReference>
<proteinExistence type="predicted"/>
<gene>
    <name evidence="2" type="primary">LOC106570022</name>
</gene>
<dbReference type="RefSeq" id="XP_013997388.1">
    <property type="nucleotide sequence ID" value="XM_014141913.2"/>
</dbReference>
<dbReference type="GeneID" id="106570022"/>
<sequence>MFSPLYCGPVVIRNNAGPVAKAWRTFQFISPIITYMRGGSQQVVVRMHHVSRVRGLETQLVWAISKETARLSPEGIPYCATKVQSVTWIQYVAGRVTQYASHLRHETSVDVTLGCYQQTDVSVVYATLHMGLDGLLSSSAWSEAASVSTPTNQQFTEPEPEGHNCYEGWEEDLLPEEREVPLLNLYLTTKRVEDIALRLVSLRQAFTTLLGSTLSRNHLFVAGKVLMGALVQAHHMDEAEFIRAYNDFVDYLSDPSKQIDIERELAEAKIHHVNLIDVLFELVMFGMMTAQKSMMVHPGGFMERLYALLYSFLPAAASIEPKAERYLLLLNGGLMALLDDMFGQQLAWYFNPESLVTELSSLLEYHLENLMASM</sequence>
<name>A0A1S3M2G2_SALSA</name>
<dbReference type="AlphaFoldDB" id="A0A1S3M2G2"/>
<dbReference type="GO" id="GO:0008053">
    <property type="term" value="P:mitochondrial fusion"/>
    <property type="evidence" value="ECO:0007669"/>
    <property type="project" value="InterPro"/>
</dbReference>
<protein>
    <submittedName>
        <fullName evidence="2">Uncharacterized protein isoform X1</fullName>
    </submittedName>
</protein>
<evidence type="ECO:0000313" key="2">
    <source>
        <dbReference type="RefSeq" id="XP_013997388.1"/>
    </source>
</evidence>
<keyword evidence="1" id="KW-1185">Reference proteome</keyword>
<dbReference type="OrthoDB" id="8964675at2759"/>
<dbReference type="Proteomes" id="UP001652741">
    <property type="component" value="Chromosome ssa14"/>
</dbReference>
<accession>A0A1S3M2G2</accession>
<evidence type="ECO:0000313" key="1">
    <source>
        <dbReference type="Proteomes" id="UP001652741"/>
    </source>
</evidence>
<organism evidence="1 2">
    <name type="scientific">Salmo salar</name>
    <name type="common">Atlantic salmon</name>
    <dbReference type="NCBI Taxonomy" id="8030"/>
    <lineage>
        <taxon>Eukaryota</taxon>
        <taxon>Metazoa</taxon>
        <taxon>Chordata</taxon>
        <taxon>Craniata</taxon>
        <taxon>Vertebrata</taxon>
        <taxon>Euteleostomi</taxon>
        <taxon>Actinopterygii</taxon>
        <taxon>Neopterygii</taxon>
        <taxon>Teleostei</taxon>
        <taxon>Protacanthopterygii</taxon>
        <taxon>Salmoniformes</taxon>
        <taxon>Salmonidae</taxon>
        <taxon>Salmoninae</taxon>
        <taxon>Salmo</taxon>
    </lineage>
</organism>
<reference evidence="2" key="1">
    <citation type="submission" date="2025-08" db="UniProtKB">
        <authorList>
            <consortium name="RefSeq"/>
        </authorList>
    </citation>
    <scope>IDENTIFICATION</scope>
</reference>